<name>A0A1I3CZC4_9ACTN</name>
<sequence>MVGLARFDLLTLTRPATERRLRTLAGPGHQEPSAD</sequence>
<dbReference type="STRING" id="1005945.SAMN05216561_102279"/>
<accession>A0A1I3CZC4</accession>
<reference evidence="1 2" key="1">
    <citation type="submission" date="2016-10" db="EMBL/GenBank/DDBJ databases">
        <authorList>
            <person name="de Groot N.N."/>
        </authorList>
    </citation>
    <scope>NUCLEOTIDE SEQUENCE [LARGE SCALE GENOMIC DNA]</scope>
    <source>
        <strain evidence="1 2">CGMCC 1.11156</strain>
    </source>
</reference>
<dbReference type="AlphaFoldDB" id="A0A1I3CZC4"/>
<protein>
    <submittedName>
        <fullName evidence="1">Uncharacterized protein</fullName>
    </submittedName>
</protein>
<dbReference type="EMBL" id="FOQG01000002">
    <property type="protein sequence ID" value="SFH79619.1"/>
    <property type="molecule type" value="Genomic_DNA"/>
</dbReference>
<evidence type="ECO:0000313" key="2">
    <source>
        <dbReference type="Proteomes" id="UP000198649"/>
    </source>
</evidence>
<organism evidence="1 2">
    <name type="scientific">Nocardioides psychrotolerans</name>
    <dbReference type="NCBI Taxonomy" id="1005945"/>
    <lineage>
        <taxon>Bacteria</taxon>
        <taxon>Bacillati</taxon>
        <taxon>Actinomycetota</taxon>
        <taxon>Actinomycetes</taxon>
        <taxon>Propionibacteriales</taxon>
        <taxon>Nocardioidaceae</taxon>
        <taxon>Nocardioides</taxon>
    </lineage>
</organism>
<keyword evidence="2" id="KW-1185">Reference proteome</keyword>
<evidence type="ECO:0000313" key="1">
    <source>
        <dbReference type="EMBL" id="SFH79619.1"/>
    </source>
</evidence>
<gene>
    <name evidence="1" type="ORF">SAMN05216561_102279</name>
</gene>
<proteinExistence type="predicted"/>
<dbReference type="Proteomes" id="UP000198649">
    <property type="component" value="Unassembled WGS sequence"/>
</dbReference>